<dbReference type="SMART" id="SM00065">
    <property type="entry name" value="GAF"/>
    <property type="match status" value="1"/>
</dbReference>
<gene>
    <name evidence="4" type="ORF">BJY28_002389</name>
</gene>
<dbReference type="SUPFAM" id="SSF55781">
    <property type="entry name" value="GAF domain-like"/>
    <property type="match status" value="1"/>
</dbReference>
<dbReference type="InterPro" id="IPR041522">
    <property type="entry name" value="CdaR_GGDEF"/>
</dbReference>
<dbReference type="GO" id="GO:0003677">
    <property type="term" value="F:DNA binding"/>
    <property type="evidence" value="ECO:0007669"/>
    <property type="project" value="UniProtKB-KW"/>
</dbReference>
<dbReference type="PANTHER" id="PTHR33744">
    <property type="entry name" value="CARBOHYDRATE DIACID REGULATOR"/>
    <property type="match status" value="1"/>
</dbReference>
<feature type="domain" description="GAF" evidence="3">
    <location>
        <begin position="66"/>
        <end position="217"/>
    </location>
</feature>
<evidence type="ECO:0000256" key="2">
    <source>
        <dbReference type="SAM" id="MobiDB-lite"/>
    </source>
</evidence>
<organism evidence="4 5">
    <name type="scientific">Janibacter alkaliphilus</name>
    <dbReference type="NCBI Taxonomy" id="1069963"/>
    <lineage>
        <taxon>Bacteria</taxon>
        <taxon>Bacillati</taxon>
        <taxon>Actinomycetota</taxon>
        <taxon>Actinomycetes</taxon>
        <taxon>Micrococcales</taxon>
        <taxon>Intrasporangiaceae</taxon>
        <taxon>Janibacter</taxon>
    </lineage>
</organism>
<accession>A0A852X8V8</accession>
<keyword evidence="5" id="KW-1185">Reference proteome</keyword>
<comment type="caution">
    <text evidence="4">The sequence shown here is derived from an EMBL/GenBank/DDBJ whole genome shotgun (WGS) entry which is preliminary data.</text>
</comment>
<reference evidence="4 5" key="1">
    <citation type="submission" date="2020-07" db="EMBL/GenBank/DDBJ databases">
        <title>Sequencing the genomes of 1000 actinobacteria strains.</title>
        <authorList>
            <person name="Klenk H.-P."/>
        </authorList>
    </citation>
    <scope>NUCLEOTIDE SEQUENCE [LARGE SCALE GENOMIC DNA]</scope>
    <source>
        <strain evidence="4 5">DSM 24723</strain>
    </source>
</reference>
<comment type="similarity">
    <text evidence="1">Belongs to the CdaR family.</text>
</comment>
<dbReference type="InterPro" id="IPR029016">
    <property type="entry name" value="GAF-like_dom_sf"/>
</dbReference>
<dbReference type="Pfam" id="PF13556">
    <property type="entry name" value="HTH_30"/>
    <property type="match status" value="1"/>
</dbReference>
<keyword evidence="4" id="KW-0238">DNA-binding</keyword>
<evidence type="ECO:0000256" key="1">
    <source>
        <dbReference type="ARBA" id="ARBA00006754"/>
    </source>
</evidence>
<proteinExistence type="inferred from homology"/>
<dbReference type="InterPro" id="IPR025736">
    <property type="entry name" value="PucR_C-HTH_dom"/>
</dbReference>
<dbReference type="Pfam" id="PF17853">
    <property type="entry name" value="GGDEF_2"/>
    <property type="match status" value="1"/>
</dbReference>
<dbReference type="Gene3D" id="3.30.450.40">
    <property type="match status" value="1"/>
</dbReference>
<dbReference type="Gene3D" id="1.10.10.2840">
    <property type="entry name" value="PucR C-terminal helix-turn-helix domain"/>
    <property type="match status" value="1"/>
</dbReference>
<protein>
    <submittedName>
        <fullName evidence="4">DNA-binding PucR family transcriptional regulator</fullName>
    </submittedName>
</protein>
<evidence type="ECO:0000313" key="5">
    <source>
        <dbReference type="Proteomes" id="UP000592181"/>
    </source>
</evidence>
<sequence>MSADAAALLELLAAGATTDEIAAAGADPHHRELALAVRRATDALVRREHELHALVETAQDLAALRDPAGVLDAIVRRARTLMATDVAYLTLFDAERGDTYMRATAGSVSAAFQAVRLDLGAGLGGLVAKTHTPYWTPDYAADDRFVHTSAIDSAVGDEGIVAICGTPLLLQGQFVGVLFASHRTPRPYSRDEVALLGSLAALAAVSIAQVEAHEETARALAELSRAHETVRRQSDGVRRAAAAHDTFAQVVLGGGGTDEIAAAVVDLLGGWAVLTDAAGTVTSAAGAPPPGHRPGERLTPRPGAAAADRLTRDGQRWVVAVAAGDEVLGHLVVGGNDELDLADTRTVERAAVVAALVLLGERRRQDEQQRRRTDLVTAIVAGRGGDDAVATAAREAGIDPRRPGCVLVVEDVPPDRRRSVLLSVGALVGADGVVGEHDGRIVALLSAQDASAAAADLARRLARVVPEPLTVGGAGPGREPAEAFAEAVRAVAALQALGRSGEGGSADDLGFAGLVVGSGPQVAPFVRSVLGPVLDYDEARGTELVTTLDAYFAAGSSPRHAAAALHVHPNTVTQRLDRVAAVLGPGWQQPDRALQVQLALHLRRLITSAP</sequence>
<evidence type="ECO:0000313" key="4">
    <source>
        <dbReference type="EMBL" id="NYG37920.1"/>
    </source>
</evidence>
<evidence type="ECO:0000259" key="3">
    <source>
        <dbReference type="SMART" id="SM00065"/>
    </source>
</evidence>
<dbReference type="InterPro" id="IPR003018">
    <property type="entry name" value="GAF"/>
</dbReference>
<dbReference type="Proteomes" id="UP000592181">
    <property type="component" value="Unassembled WGS sequence"/>
</dbReference>
<dbReference type="PANTHER" id="PTHR33744:SF1">
    <property type="entry name" value="DNA-BINDING TRANSCRIPTIONAL ACTIVATOR ADER"/>
    <property type="match status" value="1"/>
</dbReference>
<dbReference type="EMBL" id="JACBZX010000001">
    <property type="protein sequence ID" value="NYG37920.1"/>
    <property type="molecule type" value="Genomic_DNA"/>
</dbReference>
<dbReference type="AlphaFoldDB" id="A0A852X8V8"/>
<name>A0A852X8V8_9MICO</name>
<dbReference type="InterPro" id="IPR051448">
    <property type="entry name" value="CdaR-like_regulators"/>
</dbReference>
<feature type="region of interest" description="Disordered" evidence="2">
    <location>
        <begin position="283"/>
        <end position="305"/>
    </location>
</feature>
<dbReference type="RefSeq" id="WP_246313398.1">
    <property type="nucleotide sequence ID" value="NZ_JACBZX010000001.1"/>
</dbReference>
<dbReference type="InterPro" id="IPR042070">
    <property type="entry name" value="PucR_C-HTH_sf"/>
</dbReference>
<dbReference type="Pfam" id="PF01590">
    <property type="entry name" value="GAF"/>
    <property type="match status" value="1"/>
</dbReference>